<evidence type="ECO:0000259" key="4">
    <source>
        <dbReference type="Pfam" id="PF24883"/>
    </source>
</evidence>
<keyword evidence="2" id="KW-0040">ANK repeat</keyword>
<dbReference type="InterPro" id="IPR002110">
    <property type="entry name" value="Ankyrin_rpt"/>
</dbReference>
<feature type="domain" description="DUF7708" evidence="3">
    <location>
        <begin position="75"/>
        <end position="223"/>
    </location>
</feature>
<feature type="domain" description="Nephrocystin 3-like N-terminal" evidence="4">
    <location>
        <begin position="287"/>
        <end position="460"/>
    </location>
</feature>
<gene>
    <name evidence="5" type="ORF">BCR38DRAFT_489446</name>
</gene>
<dbReference type="Pfam" id="PF23397">
    <property type="entry name" value="DUF7104"/>
    <property type="match status" value="16"/>
</dbReference>
<dbReference type="GeneID" id="63780608"/>
<dbReference type="InParanoid" id="A0A1Y2DGY6"/>
<dbReference type="Pfam" id="PF24809">
    <property type="entry name" value="DUF7708"/>
    <property type="match status" value="1"/>
</dbReference>
<dbReference type="PANTHER" id="PTHR10039:SF16">
    <property type="entry name" value="GPI INOSITOL-DEACYLASE"/>
    <property type="match status" value="1"/>
</dbReference>
<dbReference type="Gene3D" id="3.40.50.300">
    <property type="entry name" value="P-loop containing nucleotide triphosphate hydrolases"/>
    <property type="match status" value="1"/>
</dbReference>
<evidence type="ECO:0000256" key="2">
    <source>
        <dbReference type="PROSITE-ProRule" id="PRU00023"/>
    </source>
</evidence>
<evidence type="ECO:0000259" key="3">
    <source>
        <dbReference type="Pfam" id="PF24809"/>
    </source>
</evidence>
<dbReference type="PANTHER" id="PTHR10039">
    <property type="entry name" value="AMELOGENIN"/>
    <property type="match status" value="1"/>
</dbReference>
<evidence type="ECO:0000256" key="1">
    <source>
        <dbReference type="ARBA" id="ARBA00022737"/>
    </source>
</evidence>
<dbReference type="InterPro" id="IPR036770">
    <property type="entry name" value="Ankyrin_rpt-contain_sf"/>
</dbReference>
<dbReference type="InterPro" id="IPR056125">
    <property type="entry name" value="DUF7708"/>
</dbReference>
<protein>
    <submittedName>
        <fullName evidence="5">Uncharacterized protein</fullName>
    </submittedName>
</protein>
<dbReference type="Pfam" id="PF24883">
    <property type="entry name" value="NPHP3_N"/>
    <property type="match status" value="1"/>
</dbReference>
<dbReference type="SUPFAM" id="SSF48403">
    <property type="entry name" value="Ankyrin repeat"/>
    <property type="match status" value="1"/>
</dbReference>
<dbReference type="SUPFAM" id="SSF52540">
    <property type="entry name" value="P-loop containing nucleoside triphosphate hydrolases"/>
    <property type="match status" value="1"/>
</dbReference>
<dbReference type="Pfam" id="PF12796">
    <property type="entry name" value="Ank_2"/>
    <property type="match status" value="1"/>
</dbReference>
<reference evidence="5 6" key="1">
    <citation type="submission" date="2016-07" db="EMBL/GenBank/DDBJ databases">
        <title>Pervasive Adenine N6-methylation of Active Genes in Fungi.</title>
        <authorList>
            <consortium name="DOE Joint Genome Institute"/>
            <person name="Mondo S.J."/>
            <person name="Dannebaum R.O."/>
            <person name="Kuo R.C."/>
            <person name="Labutti K."/>
            <person name="Haridas S."/>
            <person name="Kuo A."/>
            <person name="Salamov A."/>
            <person name="Ahrendt S.R."/>
            <person name="Lipzen A."/>
            <person name="Sullivan W."/>
            <person name="Andreopoulos W.B."/>
            <person name="Clum A."/>
            <person name="Lindquist E."/>
            <person name="Daum C."/>
            <person name="Ramamoorthy G.K."/>
            <person name="Gryganskyi A."/>
            <person name="Culley D."/>
            <person name="Magnuson J.K."/>
            <person name="James T.Y."/>
            <person name="O'Malley M.A."/>
            <person name="Stajich J.E."/>
            <person name="Spatafora J.W."/>
            <person name="Visel A."/>
            <person name="Grigoriev I.V."/>
        </authorList>
    </citation>
    <scope>NUCLEOTIDE SEQUENCE [LARGE SCALE GENOMIC DNA]</scope>
    <source>
        <strain evidence="5 6">CBS 129021</strain>
    </source>
</reference>
<dbReference type="PROSITE" id="PS50297">
    <property type="entry name" value="ANK_REP_REGION"/>
    <property type="match status" value="2"/>
</dbReference>
<proteinExistence type="predicted"/>
<dbReference type="STRING" id="1141098.A0A1Y2DGY6"/>
<feature type="repeat" description="ANK" evidence="2">
    <location>
        <begin position="1464"/>
        <end position="1488"/>
    </location>
</feature>
<evidence type="ECO:0000313" key="6">
    <source>
        <dbReference type="Proteomes" id="UP000193689"/>
    </source>
</evidence>
<organism evidence="5 6">
    <name type="scientific">Pseudomassariella vexata</name>
    <dbReference type="NCBI Taxonomy" id="1141098"/>
    <lineage>
        <taxon>Eukaryota</taxon>
        <taxon>Fungi</taxon>
        <taxon>Dikarya</taxon>
        <taxon>Ascomycota</taxon>
        <taxon>Pezizomycotina</taxon>
        <taxon>Sordariomycetes</taxon>
        <taxon>Xylariomycetidae</taxon>
        <taxon>Amphisphaeriales</taxon>
        <taxon>Pseudomassariaceae</taxon>
        <taxon>Pseudomassariella</taxon>
    </lineage>
</organism>
<evidence type="ECO:0000313" key="5">
    <source>
        <dbReference type="EMBL" id="ORY58533.1"/>
    </source>
</evidence>
<keyword evidence="6" id="KW-1185">Reference proteome</keyword>
<dbReference type="Proteomes" id="UP000193689">
    <property type="component" value="Unassembled WGS sequence"/>
</dbReference>
<dbReference type="PROSITE" id="PS50088">
    <property type="entry name" value="ANK_REPEAT"/>
    <property type="match status" value="2"/>
</dbReference>
<dbReference type="OrthoDB" id="7464126at2759"/>
<feature type="repeat" description="ANK" evidence="2">
    <location>
        <begin position="1431"/>
        <end position="1463"/>
    </location>
</feature>
<dbReference type="EMBL" id="MCFJ01000016">
    <property type="protein sequence ID" value="ORY58533.1"/>
    <property type="molecule type" value="Genomic_DNA"/>
</dbReference>
<accession>A0A1Y2DGY6</accession>
<dbReference type="PRINTS" id="PR01415">
    <property type="entry name" value="ANKYRIN"/>
</dbReference>
<name>A0A1Y2DGY6_9PEZI</name>
<dbReference type="InterPro" id="IPR056884">
    <property type="entry name" value="NPHP3-like_N"/>
</dbReference>
<sequence length="1497" mass="165974">MDTVESLRPNTEDLWKIAVKQLPEEDKACLDVDCPDRRQIVARSLELTNNAKQRCERMAWRFKRKSGEVVIARDVLAKVARWIEHFKAVGDTIVQYDPAHAALPWAGVRFVLQICVDHFETHAFLLEAIPAIAQQICRCALMEELLMPSLSDAAEELKRALVKLYASILTYQARVKAYFQKSTTVQILQSLQGEPSKFESAFKAILDAQADVERCFQIASVQEQLKRLAQLKDAFAKLEIPINRWSDGLVKITDKLDRLRRKDILQWISEEQYLQHHKREQESFLEGTGEWLLSNPVFKQWKEESASSILWLHGILGSGKSKLTSLVIEDAREAFQKQQALSPAFFYCSRNPAEPGRSDPEKIIASIVRQLSSVGPGKPILQPKIAVYQSHEDQGFAAGSLQIQDSSKLLLQLLENYPTATIIIDALDECRADTRHKLLECLEHILRESSTLVKIFVSSRDDQDIVCKLQNYPGLELSSHLNSNDIARFVQFETKSLVAKQNLLRLSRRKDELSQKIIRVVSDGADGMFRWASLQLQALCELKSDDAILERLGRLPSTLEELYQEIADKIKAYDAKADRQYAVNAPSWLLCSRRRLSSEEFLAAVSTSPSQLSTALTKYNVLDLCCNLIVFDSTLDEFRFAHLSVREFLETKEAYASTAINSIAAQCCLTALMPFKEVDISKNGLAKDYETNRLYKYASIYWAPHCHDAAEERRHGHLSMLLETFLSDLPPRLPFTTWNSEVTTWIDGVNTYDRKLIDKLGVCQSGDSPSLFVASAFDFAEVIQIQLREGALLKGSILTKCTVITASFGCYEALLELLGSKEVKITEDVVKAAAGNYRSGKEVMALLLEKRGDQVQITEDVVKAAARNMENGKEFMALLLEKRGDQVQITEDVVKAAAGNYWSGKEVMALLLEKRGDQVQITEDVVKAAAGNRGNGKEVMALLLEKRGDQVQITEDVVKAAAGNRGNGKEVMALLLEKRGDQVQITEDVVKAAAGNYRSGKEAMALLLEKRGDQVQITEDVVKAAARNMENGKVVMALLLEKRGDQVQITEDVVKAAAGNYGSGKEVMALLLEKRGDQVQITEDVVKAAARNMENGKEFMALLLEKRGDQVQITEDVVKAAAGNRGNGKEVMALLLEKRGDQVQITEDVVKAAAGNYWSGKKFMALLLEKRGDQVQITEDVVKAAAGNGKEIMALLLEKRGDQVQITEDVVKAAAGNRGNGKEVMALLLEKRGDQVHITEDVVKAAAGNYGSGKKFMALLLDKRGDQVQITEDVVKAAAGNGKEIMALLLKKRGDQVQITEDVVKAAAGNGKEIMALLIRERREDVVSKLTDDVCYAAATSGQYGVLDLLSRLNGLSARKDEWCNIAIFYNASQSGNLETVTKHLFQEISPDLNDTLGRTPLWVAASRGHKNIVEHLVQRTDIDINSRSISGRPPIFWPSAYGNEDIVKILVGAGADPNVEDIDGETPISMARKNGHITVVEILEKSGTCSGGRAVL</sequence>
<dbReference type="Gene3D" id="1.20.5.340">
    <property type="match status" value="8"/>
</dbReference>
<dbReference type="RefSeq" id="XP_040711450.1">
    <property type="nucleotide sequence ID" value="XM_040864396.1"/>
</dbReference>
<dbReference type="Gene3D" id="1.25.40.20">
    <property type="entry name" value="Ankyrin repeat-containing domain"/>
    <property type="match status" value="1"/>
</dbReference>
<keyword evidence="1" id="KW-0677">Repeat</keyword>
<dbReference type="InterPro" id="IPR055530">
    <property type="entry name" value="DUF7104"/>
</dbReference>
<dbReference type="InterPro" id="IPR027417">
    <property type="entry name" value="P-loop_NTPase"/>
</dbReference>
<dbReference type="SMART" id="SM00248">
    <property type="entry name" value="ANK"/>
    <property type="match status" value="3"/>
</dbReference>
<comment type="caution">
    <text evidence="5">The sequence shown here is derived from an EMBL/GenBank/DDBJ whole genome shotgun (WGS) entry which is preliminary data.</text>
</comment>